<sequence>MSDEKNAEQTDKLGELFTAETDAGETGATAPLPEAEPAWLAGRQQQRPLRTTPRVRWAGIIWGLVFAAGGWCTVWTLLEPDRRAAFRNWILSLDDGGWAIVGALALGALLLLIGLSQGLKAATRSRG</sequence>
<evidence type="ECO:0000256" key="2">
    <source>
        <dbReference type="SAM" id="Phobius"/>
    </source>
</evidence>
<feature type="transmembrane region" description="Helical" evidence="2">
    <location>
        <begin position="98"/>
        <end position="116"/>
    </location>
</feature>
<dbReference type="EMBL" id="BAABBX010000001">
    <property type="protein sequence ID" value="GAA4182341.1"/>
    <property type="molecule type" value="Genomic_DNA"/>
</dbReference>
<evidence type="ECO:0000313" key="4">
    <source>
        <dbReference type="Proteomes" id="UP001500213"/>
    </source>
</evidence>
<organism evidence="3 4">
    <name type="scientific">Gryllotalpicola kribbensis</name>
    <dbReference type="NCBI Taxonomy" id="993084"/>
    <lineage>
        <taxon>Bacteria</taxon>
        <taxon>Bacillati</taxon>
        <taxon>Actinomycetota</taxon>
        <taxon>Actinomycetes</taxon>
        <taxon>Micrococcales</taxon>
        <taxon>Microbacteriaceae</taxon>
        <taxon>Gryllotalpicola</taxon>
    </lineage>
</organism>
<feature type="compositionally biased region" description="Basic and acidic residues" evidence="1">
    <location>
        <begin position="1"/>
        <end position="14"/>
    </location>
</feature>
<reference evidence="4" key="1">
    <citation type="journal article" date="2019" name="Int. J. Syst. Evol. Microbiol.">
        <title>The Global Catalogue of Microorganisms (GCM) 10K type strain sequencing project: providing services to taxonomists for standard genome sequencing and annotation.</title>
        <authorList>
            <consortium name="The Broad Institute Genomics Platform"/>
            <consortium name="The Broad Institute Genome Sequencing Center for Infectious Disease"/>
            <person name="Wu L."/>
            <person name="Ma J."/>
        </authorList>
    </citation>
    <scope>NUCLEOTIDE SEQUENCE [LARGE SCALE GENOMIC DNA]</scope>
    <source>
        <strain evidence="4">JCM 17593</strain>
    </source>
</reference>
<name>A0ABP8AE01_9MICO</name>
<keyword evidence="2" id="KW-0812">Transmembrane</keyword>
<proteinExistence type="predicted"/>
<feature type="compositionally biased region" description="Low complexity" evidence="1">
    <location>
        <begin position="18"/>
        <end position="45"/>
    </location>
</feature>
<feature type="region of interest" description="Disordered" evidence="1">
    <location>
        <begin position="1"/>
        <end position="45"/>
    </location>
</feature>
<dbReference type="RefSeq" id="WP_344772505.1">
    <property type="nucleotide sequence ID" value="NZ_BAABBX010000001.1"/>
</dbReference>
<keyword evidence="4" id="KW-1185">Reference proteome</keyword>
<evidence type="ECO:0000256" key="1">
    <source>
        <dbReference type="SAM" id="MobiDB-lite"/>
    </source>
</evidence>
<keyword evidence="2" id="KW-1133">Transmembrane helix</keyword>
<accession>A0ABP8AE01</accession>
<keyword evidence="2" id="KW-0472">Membrane</keyword>
<protein>
    <submittedName>
        <fullName evidence="3">Uncharacterized protein</fullName>
    </submittedName>
</protein>
<evidence type="ECO:0000313" key="3">
    <source>
        <dbReference type="EMBL" id="GAA4182341.1"/>
    </source>
</evidence>
<feature type="transmembrane region" description="Helical" evidence="2">
    <location>
        <begin position="57"/>
        <end position="78"/>
    </location>
</feature>
<gene>
    <name evidence="3" type="ORF">GCM10022288_00100</name>
</gene>
<dbReference type="Proteomes" id="UP001500213">
    <property type="component" value="Unassembled WGS sequence"/>
</dbReference>
<comment type="caution">
    <text evidence="3">The sequence shown here is derived from an EMBL/GenBank/DDBJ whole genome shotgun (WGS) entry which is preliminary data.</text>
</comment>